<accession>A0AAD8A491</accession>
<dbReference type="Proteomes" id="UP001233999">
    <property type="component" value="Unassembled WGS sequence"/>
</dbReference>
<dbReference type="AlphaFoldDB" id="A0AAD8A491"/>
<keyword evidence="2" id="KW-1185">Reference proteome</keyword>
<proteinExistence type="predicted"/>
<evidence type="ECO:0000313" key="1">
    <source>
        <dbReference type="EMBL" id="KAJ9592068.1"/>
    </source>
</evidence>
<protein>
    <submittedName>
        <fullName evidence="1">Uncharacterized protein</fullName>
    </submittedName>
</protein>
<reference evidence="1" key="2">
    <citation type="submission" date="2023-05" db="EMBL/GenBank/DDBJ databases">
        <authorList>
            <person name="Fouks B."/>
        </authorList>
    </citation>
    <scope>NUCLEOTIDE SEQUENCE</scope>
    <source>
        <strain evidence="1">Stay&amp;Tobe</strain>
        <tissue evidence="1">Testes</tissue>
    </source>
</reference>
<feature type="non-terminal residue" evidence="1">
    <location>
        <position position="1"/>
    </location>
</feature>
<organism evidence="1 2">
    <name type="scientific">Diploptera punctata</name>
    <name type="common">Pacific beetle cockroach</name>
    <dbReference type="NCBI Taxonomy" id="6984"/>
    <lineage>
        <taxon>Eukaryota</taxon>
        <taxon>Metazoa</taxon>
        <taxon>Ecdysozoa</taxon>
        <taxon>Arthropoda</taxon>
        <taxon>Hexapoda</taxon>
        <taxon>Insecta</taxon>
        <taxon>Pterygota</taxon>
        <taxon>Neoptera</taxon>
        <taxon>Polyneoptera</taxon>
        <taxon>Dictyoptera</taxon>
        <taxon>Blattodea</taxon>
        <taxon>Blaberoidea</taxon>
        <taxon>Blaberidae</taxon>
        <taxon>Diplopterinae</taxon>
        <taxon>Diploptera</taxon>
    </lineage>
</organism>
<gene>
    <name evidence="1" type="ORF">L9F63_001407</name>
</gene>
<sequence length="95" mass="10974">PKIDNPVTSVVVIDQGFSTNRNGFRNFLKSRAEIKVKNCTLFLLCQPGSQLLTTMKKRRRLKNRSKTLPLLSHLTSRYESFVKFSSKIFLIEMNP</sequence>
<evidence type="ECO:0000313" key="2">
    <source>
        <dbReference type="Proteomes" id="UP001233999"/>
    </source>
</evidence>
<comment type="caution">
    <text evidence="1">The sequence shown here is derived from an EMBL/GenBank/DDBJ whole genome shotgun (WGS) entry which is preliminary data.</text>
</comment>
<dbReference type="EMBL" id="JASPKZ010003848">
    <property type="protein sequence ID" value="KAJ9592068.1"/>
    <property type="molecule type" value="Genomic_DNA"/>
</dbReference>
<reference evidence="1" key="1">
    <citation type="journal article" date="2023" name="IScience">
        <title>Live-bearing cockroach genome reveals convergent evolutionary mechanisms linked to viviparity in insects and beyond.</title>
        <authorList>
            <person name="Fouks B."/>
            <person name="Harrison M.C."/>
            <person name="Mikhailova A.A."/>
            <person name="Marchal E."/>
            <person name="English S."/>
            <person name="Carruthers M."/>
            <person name="Jennings E.C."/>
            <person name="Chiamaka E.L."/>
            <person name="Frigard R.A."/>
            <person name="Pippel M."/>
            <person name="Attardo G.M."/>
            <person name="Benoit J.B."/>
            <person name="Bornberg-Bauer E."/>
            <person name="Tobe S.S."/>
        </authorList>
    </citation>
    <scope>NUCLEOTIDE SEQUENCE</scope>
    <source>
        <strain evidence="1">Stay&amp;Tobe</strain>
    </source>
</reference>
<name>A0AAD8A491_DIPPU</name>
<feature type="non-terminal residue" evidence="1">
    <location>
        <position position="95"/>
    </location>
</feature>